<comment type="catalytic activity">
    <reaction evidence="4 5">
        <text>L-glutaminyl-[peptide chain release factor] + S-adenosyl-L-methionine = N(5)-methyl-L-glutaminyl-[peptide chain release factor] + S-adenosyl-L-homocysteine + H(+)</text>
        <dbReference type="Rhea" id="RHEA:42896"/>
        <dbReference type="Rhea" id="RHEA-COMP:10271"/>
        <dbReference type="Rhea" id="RHEA-COMP:10272"/>
        <dbReference type="ChEBI" id="CHEBI:15378"/>
        <dbReference type="ChEBI" id="CHEBI:30011"/>
        <dbReference type="ChEBI" id="CHEBI:57856"/>
        <dbReference type="ChEBI" id="CHEBI:59789"/>
        <dbReference type="ChEBI" id="CHEBI:61891"/>
        <dbReference type="EC" id="2.1.1.297"/>
    </reaction>
</comment>
<dbReference type="InterPro" id="IPR040758">
    <property type="entry name" value="PrmC_N"/>
</dbReference>
<dbReference type="Gene3D" id="1.10.8.10">
    <property type="entry name" value="DNA helicase RuvA subunit, C-terminal domain"/>
    <property type="match status" value="1"/>
</dbReference>
<organism evidence="8 9">
    <name type="scientific">Imhoffiella purpurea</name>
    <dbReference type="NCBI Taxonomy" id="1249627"/>
    <lineage>
        <taxon>Bacteria</taxon>
        <taxon>Pseudomonadati</taxon>
        <taxon>Pseudomonadota</taxon>
        <taxon>Gammaproteobacteria</taxon>
        <taxon>Chromatiales</taxon>
        <taxon>Chromatiaceae</taxon>
        <taxon>Imhoffiella</taxon>
    </lineage>
</organism>
<dbReference type="SUPFAM" id="SSF53335">
    <property type="entry name" value="S-adenosyl-L-methionine-dependent methyltransferases"/>
    <property type="match status" value="1"/>
</dbReference>
<evidence type="ECO:0000256" key="2">
    <source>
        <dbReference type="ARBA" id="ARBA00022679"/>
    </source>
</evidence>
<evidence type="ECO:0000313" key="9">
    <source>
        <dbReference type="Proteomes" id="UP000019460"/>
    </source>
</evidence>
<comment type="function">
    <text evidence="5">Methylates the class 1 translation termination release factors RF1/PrfA and RF2/PrfB on the glutamine residue of the universally conserved GGQ motif.</text>
</comment>
<keyword evidence="3 5" id="KW-0949">S-adenosyl-L-methionine</keyword>
<dbReference type="InterPro" id="IPR002052">
    <property type="entry name" value="DNA_methylase_N6_adenine_CS"/>
</dbReference>
<feature type="domain" description="Methyltransferase small" evidence="6">
    <location>
        <begin position="113"/>
        <end position="201"/>
    </location>
</feature>
<evidence type="ECO:0000256" key="3">
    <source>
        <dbReference type="ARBA" id="ARBA00022691"/>
    </source>
</evidence>
<gene>
    <name evidence="5" type="primary">prmC</name>
    <name evidence="8" type="ORF">D779_0935</name>
</gene>
<dbReference type="AlphaFoldDB" id="W9V8F2"/>
<accession>W9V8F2</accession>
<dbReference type="InterPro" id="IPR050320">
    <property type="entry name" value="N5-glutamine_MTase"/>
</dbReference>
<dbReference type="Pfam" id="PF05175">
    <property type="entry name" value="MTS"/>
    <property type="match status" value="1"/>
</dbReference>
<feature type="binding site" evidence="5">
    <location>
        <position position="194"/>
    </location>
    <ligand>
        <name>S-adenosyl-L-methionine</name>
        <dbReference type="ChEBI" id="CHEBI:59789"/>
    </ligand>
</feature>
<proteinExistence type="inferred from homology"/>
<dbReference type="GO" id="GO:0032259">
    <property type="term" value="P:methylation"/>
    <property type="evidence" value="ECO:0007669"/>
    <property type="project" value="UniProtKB-KW"/>
</dbReference>
<keyword evidence="1 5" id="KW-0489">Methyltransferase</keyword>
<dbReference type="GO" id="GO:0102559">
    <property type="term" value="F:peptide chain release factor N(5)-glutamine methyltransferase activity"/>
    <property type="evidence" value="ECO:0007669"/>
    <property type="project" value="UniProtKB-EC"/>
</dbReference>
<dbReference type="FunFam" id="3.40.50.150:FF:000053">
    <property type="entry name" value="Release factor glutamine methyltransferase"/>
    <property type="match status" value="1"/>
</dbReference>
<dbReference type="PROSITE" id="PS00092">
    <property type="entry name" value="N6_MTASE"/>
    <property type="match status" value="1"/>
</dbReference>
<keyword evidence="9" id="KW-1185">Reference proteome</keyword>
<feature type="binding site" evidence="5">
    <location>
        <begin position="128"/>
        <end position="132"/>
    </location>
    <ligand>
        <name>S-adenosyl-L-methionine</name>
        <dbReference type="ChEBI" id="CHEBI:59789"/>
    </ligand>
</feature>
<dbReference type="NCBIfam" id="TIGR00536">
    <property type="entry name" value="hemK_fam"/>
    <property type="match status" value="1"/>
</dbReference>
<dbReference type="InterPro" id="IPR004556">
    <property type="entry name" value="HemK-like"/>
</dbReference>
<dbReference type="PATRIC" id="fig|1249627.3.peg.1387"/>
<evidence type="ECO:0000256" key="4">
    <source>
        <dbReference type="ARBA" id="ARBA00048391"/>
    </source>
</evidence>
<dbReference type="Gene3D" id="3.40.50.150">
    <property type="entry name" value="Vaccinia Virus protein VP39"/>
    <property type="match status" value="1"/>
</dbReference>
<evidence type="ECO:0000256" key="5">
    <source>
        <dbReference type="HAMAP-Rule" id="MF_02126"/>
    </source>
</evidence>
<dbReference type="EMBL" id="AONC01000020">
    <property type="protein sequence ID" value="EXJ15853.1"/>
    <property type="molecule type" value="Genomic_DNA"/>
</dbReference>
<evidence type="ECO:0000259" key="6">
    <source>
        <dbReference type="Pfam" id="PF05175"/>
    </source>
</evidence>
<dbReference type="NCBIfam" id="TIGR03534">
    <property type="entry name" value="RF_mod_PrmC"/>
    <property type="match status" value="1"/>
</dbReference>
<protein>
    <recommendedName>
        <fullName evidence="5">Release factor glutamine methyltransferase</fullName>
        <shortName evidence="5">RF MTase</shortName>
        <ecNumber evidence="5">2.1.1.297</ecNumber>
    </recommendedName>
    <alternativeName>
        <fullName evidence="5">N5-glutamine methyltransferase PrmC</fullName>
    </alternativeName>
    <alternativeName>
        <fullName evidence="5">Protein-(glutamine-N5) MTase PrmC</fullName>
    </alternativeName>
    <alternativeName>
        <fullName evidence="5">Protein-glutamine N-methyltransferase PrmC</fullName>
    </alternativeName>
</protein>
<dbReference type="InterPro" id="IPR007848">
    <property type="entry name" value="Small_mtfrase_dom"/>
</dbReference>
<dbReference type="GO" id="GO:0003676">
    <property type="term" value="F:nucleic acid binding"/>
    <property type="evidence" value="ECO:0007669"/>
    <property type="project" value="InterPro"/>
</dbReference>
<reference evidence="8 9" key="1">
    <citation type="submission" date="2012-11" db="EMBL/GenBank/DDBJ databases">
        <title>Genome assembly of Thiorhodococcus sp. AK35.</title>
        <authorList>
            <person name="Nupur N."/>
            <person name="Khatri I."/>
            <person name="Subramanian S."/>
            <person name="Pinnaka A."/>
        </authorList>
    </citation>
    <scope>NUCLEOTIDE SEQUENCE [LARGE SCALE GENOMIC DNA]</scope>
    <source>
        <strain evidence="8 9">AK35</strain>
    </source>
</reference>
<dbReference type="EC" id="2.1.1.297" evidence="5"/>
<dbReference type="PANTHER" id="PTHR18895:SF74">
    <property type="entry name" value="MTRF1L RELEASE FACTOR GLUTAMINE METHYLTRANSFERASE"/>
    <property type="match status" value="1"/>
</dbReference>
<dbReference type="HAMAP" id="MF_02126">
    <property type="entry name" value="RF_methyltr_PrmC"/>
    <property type="match status" value="1"/>
</dbReference>
<evidence type="ECO:0000256" key="1">
    <source>
        <dbReference type="ARBA" id="ARBA00022603"/>
    </source>
</evidence>
<evidence type="ECO:0000313" key="8">
    <source>
        <dbReference type="EMBL" id="EXJ15853.1"/>
    </source>
</evidence>
<dbReference type="STRING" id="1249627.D779_0935"/>
<feature type="binding site" evidence="5">
    <location>
        <position position="179"/>
    </location>
    <ligand>
        <name>S-adenosyl-L-methionine</name>
        <dbReference type="ChEBI" id="CHEBI:59789"/>
    </ligand>
</feature>
<dbReference type="eggNOG" id="COG2890">
    <property type="taxonomic scope" value="Bacteria"/>
</dbReference>
<dbReference type="OrthoDB" id="9800643at2"/>
<feature type="domain" description="Release factor glutamine methyltransferase N-terminal" evidence="7">
    <location>
        <begin position="14"/>
        <end position="83"/>
    </location>
</feature>
<sequence>MPADDNPPRGIGAVLETATEALRDVPDGSPFIEAQILLGLATGLSRTQMLAWPERNLAPDQETRFADLLNRRIAGEPIAYIRGRQSFWTFDLRVTPDTLIPRPETELLVETTLDRLQRTSGLRVADLGTGSGAIAAALALERPEWHLIATERSGAALEIARQNFDDLHLQRIAPVQTHWLTPFADAGLDAIVSNPPYIAAVDPHLERGDLRFEPRQALTPEGDGLDAIRVIAVEARRCLRPDGLVAVEHGFDQGEAVHRIFTAQGLLAVETRQDLAGLDRITLGYR</sequence>
<feature type="binding site" evidence="5">
    <location>
        <position position="151"/>
    </location>
    <ligand>
        <name>S-adenosyl-L-methionine</name>
        <dbReference type="ChEBI" id="CHEBI:59789"/>
    </ligand>
</feature>
<dbReference type="Pfam" id="PF17827">
    <property type="entry name" value="PrmC_N"/>
    <property type="match status" value="1"/>
</dbReference>
<dbReference type="RefSeq" id="WP_052347902.1">
    <property type="nucleotide sequence ID" value="NZ_AONC01000020.1"/>
</dbReference>
<feature type="binding site" evidence="5">
    <location>
        <begin position="194"/>
        <end position="197"/>
    </location>
    <ligand>
        <name>substrate</name>
    </ligand>
</feature>
<dbReference type="InterPro" id="IPR019874">
    <property type="entry name" value="RF_methyltr_PrmC"/>
</dbReference>
<comment type="similarity">
    <text evidence="5">Belongs to the protein N5-glutamine methyltransferase family. PrmC subfamily.</text>
</comment>
<dbReference type="CDD" id="cd02440">
    <property type="entry name" value="AdoMet_MTases"/>
    <property type="match status" value="1"/>
</dbReference>
<dbReference type="PANTHER" id="PTHR18895">
    <property type="entry name" value="HEMK METHYLTRANSFERASE"/>
    <property type="match status" value="1"/>
</dbReference>
<name>W9V8F2_9GAMM</name>
<evidence type="ECO:0000259" key="7">
    <source>
        <dbReference type="Pfam" id="PF17827"/>
    </source>
</evidence>
<keyword evidence="2 5" id="KW-0808">Transferase</keyword>
<dbReference type="Proteomes" id="UP000019460">
    <property type="component" value="Unassembled WGS sequence"/>
</dbReference>
<comment type="caution">
    <text evidence="8">The sequence shown here is derived from an EMBL/GenBank/DDBJ whole genome shotgun (WGS) entry which is preliminary data.</text>
</comment>
<dbReference type="InterPro" id="IPR029063">
    <property type="entry name" value="SAM-dependent_MTases_sf"/>
</dbReference>